<dbReference type="Pfam" id="PF11799">
    <property type="entry name" value="IMS_C"/>
    <property type="match status" value="1"/>
</dbReference>
<evidence type="ECO:0000256" key="16">
    <source>
        <dbReference type="ARBA" id="ARBA00049244"/>
    </source>
</evidence>
<keyword evidence="14 17" id="KW-0234">DNA repair</keyword>
<dbReference type="Pfam" id="PF00817">
    <property type="entry name" value="IMS"/>
    <property type="match status" value="1"/>
</dbReference>
<dbReference type="InterPro" id="IPR022880">
    <property type="entry name" value="DNApol_IV"/>
</dbReference>
<evidence type="ECO:0000256" key="6">
    <source>
        <dbReference type="ARBA" id="ARBA00022679"/>
    </source>
</evidence>
<dbReference type="SUPFAM" id="SSF100879">
    <property type="entry name" value="Lesion bypass DNA polymerase (Y-family), little finger domain"/>
    <property type="match status" value="1"/>
</dbReference>
<dbReference type="FunFam" id="3.30.1490.100:FF:000004">
    <property type="entry name" value="DNA polymerase IV"/>
    <property type="match status" value="1"/>
</dbReference>
<dbReference type="GO" id="GO:0006281">
    <property type="term" value="P:DNA repair"/>
    <property type="evidence" value="ECO:0007669"/>
    <property type="project" value="UniProtKB-UniRule"/>
</dbReference>
<keyword evidence="10 17" id="KW-0227">DNA damage</keyword>
<dbReference type="SUPFAM" id="SSF56672">
    <property type="entry name" value="DNA/RNA polymerases"/>
    <property type="match status" value="1"/>
</dbReference>
<dbReference type="NCBIfam" id="NF003015">
    <property type="entry name" value="PRK03858.1"/>
    <property type="match status" value="1"/>
</dbReference>
<dbReference type="InterPro" id="IPR043128">
    <property type="entry name" value="Rev_trsase/Diguanyl_cyclase"/>
</dbReference>
<evidence type="ECO:0000256" key="2">
    <source>
        <dbReference type="ARBA" id="ARBA00010945"/>
    </source>
</evidence>
<comment type="subunit">
    <text evidence="3 17">Monomer.</text>
</comment>
<keyword evidence="9 17" id="KW-0479">Metal-binding</keyword>
<comment type="cofactor">
    <cofactor evidence="17">
        <name>Mg(2+)</name>
        <dbReference type="ChEBI" id="CHEBI:18420"/>
    </cofactor>
    <text evidence="17">Binds 2 magnesium ions per subunit.</text>
</comment>
<evidence type="ECO:0000256" key="8">
    <source>
        <dbReference type="ARBA" id="ARBA00022705"/>
    </source>
</evidence>
<feature type="binding site" evidence="17">
    <location>
        <position position="27"/>
    </location>
    <ligand>
        <name>Mg(2+)</name>
        <dbReference type="ChEBI" id="CHEBI:18420"/>
    </ligand>
</feature>
<protein>
    <recommendedName>
        <fullName evidence="17">DNA polymerase IV</fullName>
        <shortName evidence="17">Pol IV</shortName>
        <ecNumber evidence="17">2.7.7.7</ecNumber>
    </recommendedName>
</protein>
<dbReference type="HAMAP" id="MF_01113">
    <property type="entry name" value="DNApol_IV"/>
    <property type="match status" value="1"/>
</dbReference>
<dbReference type="CDD" id="cd03586">
    <property type="entry name" value="PolY_Pol_IV_kappa"/>
    <property type="match status" value="1"/>
</dbReference>
<dbReference type="InterPro" id="IPR017961">
    <property type="entry name" value="DNA_pol_Y-fam_little_finger"/>
</dbReference>
<evidence type="ECO:0000256" key="1">
    <source>
        <dbReference type="ARBA" id="ARBA00004496"/>
    </source>
</evidence>
<dbReference type="Gene3D" id="3.30.70.270">
    <property type="match status" value="1"/>
</dbReference>
<reference evidence="20 21" key="1">
    <citation type="journal article" date="2015" name="Genome Announc.">
        <title>Complete Genome Sequence of Clavibacter michiganensis subsp. insidiosus R1-1 Using PacBio Single-Molecule Real-Time Technology.</title>
        <authorList>
            <person name="Lu Y."/>
            <person name="Samac D.A."/>
            <person name="Glazebrook J."/>
            <person name="Ishimaru C.A."/>
        </authorList>
    </citation>
    <scope>NUCLEOTIDE SEQUENCE [LARGE SCALE GENOMIC DNA]</scope>
    <source>
        <strain evidence="20 21">R1-1</strain>
    </source>
</reference>
<dbReference type="InterPro" id="IPR053848">
    <property type="entry name" value="IMS_HHH_1"/>
</dbReference>
<dbReference type="OrthoDB" id="9808813at2"/>
<organism evidence="20 21">
    <name type="scientific">Clavibacter michiganensis subsp. insidiosus</name>
    <dbReference type="NCBI Taxonomy" id="33014"/>
    <lineage>
        <taxon>Bacteria</taxon>
        <taxon>Bacillati</taxon>
        <taxon>Actinomycetota</taxon>
        <taxon>Actinomycetes</taxon>
        <taxon>Micrococcales</taxon>
        <taxon>Microbacteriaceae</taxon>
        <taxon>Clavibacter</taxon>
    </lineage>
</organism>
<evidence type="ECO:0000256" key="17">
    <source>
        <dbReference type="HAMAP-Rule" id="MF_01113"/>
    </source>
</evidence>
<dbReference type="RefSeq" id="WP_045527642.1">
    <property type="nucleotide sequence ID" value="NZ_CP011043.1"/>
</dbReference>
<dbReference type="NCBIfam" id="NF002677">
    <property type="entry name" value="PRK02406.1"/>
    <property type="match status" value="1"/>
</dbReference>
<dbReference type="Proteomes" id="UP000032604">
    <property type="component" value="Chromosome"/>
</dbReference>
<dbReference type="GO" id="GO:0005829">
    <property type="term" value="C:cytosol"/>
    <property type="evidence" value="ECO:0007669"/>
    <property type="project" value="TreeGrafter"/>
</dbReference>
<dbReference type="InterPro" id="IPR043502">
    <property type="entry name" value="DNA/RNA_pol_sf"/>
</dbReference>
<dbReference type="GO" id="GO:0000287">
    <property type="term" value="F:magnesium ion binding"/>
    <property type="evidence" value="ECO:0007669"/>
    <property type="project" value="UniProtKB-UniRule"/>
</dbReference>
<keyword evidence="7 17" id="KW-0548">Nucleotidyltransferase</keyword>
<dbReference type="GO" id="GO:0042276">
    <property type="term" value="P:error-prone translesion synthesis"/>
    <property type="evidence" value="ECO:0007669"/>
    <property type="project" value="TreeGrafter"/>
</dbReference>
<comment type="similarity">
    <text evidence="2 17">Belongs to the DNA polymerase type-Y family.</text>
</comment>
<keyword evidence="8 17" id="KW-0235">DNA replication</keyword>
<sequence>MSRQDGSTRRTSDASADDSEATILHIDMDAFFAAVELLERPELRGTPVIVGGSSGRGVVTSATYEARRFGVRSAMPMAQALRLCPQATVIGGHMEKYAHWSRVVMGIFRDITPLVEPLSIDEAFLDVAGARGLFGPPAEIGAMIRRRVHAETGLTCSVGAASTKFVAKLASTRCKPDGLLVIPAAETLPFLHGLPVGALWGVGKTTEEALLRRGLRTVADIADTPLPTLQSMLGGSAGARLHDLSWGRDPRRVSTHREEKSMGHENTFHDNVTDPEIVRRELLGQATRVAERLRRAGLTARTVSLKLRYSDFRTITRSRTLSDPTDVARRIYDEIRDVYEQVARPGDRIRLVGVRAEQLDDADNRAVALWDADEGWREAERTVDQAAERFGRGAIGPASLLRKPGAKRATVSDPRTEAASRGTLPAHPPD</sequence>
<evidence type="ECO:0000256" key="7">
    <source>
        <dbReference type="ARBA" id="ARBA00022695"/>
    </source>
</evidence>
<dbReference type="GO" id="GO:0003887">
    <property type="term" value="F:DNA-directed DNA polymerase activity"/>
    <property type="evidence" value="ECO:0007669"/>
    <property type="project" value="UniProtKB-UniRule"/>
</dbReference>
<dbReference type="PANTHER" id="PTHR11076:SF33">
    <property type="entry name" value="DNA POLYMERASE KAPPA"/>
    <property type="match status" value="1"/>
</dbReference>
<dbReference type="InterPro" id="IPR036775">
    <property type="entry name" value="DNA_pol_Y-fam_lit_finger_sf"/>
</dbReference>
<comment type="function">
    <text evidence="15 17">Poorly processive, error-prone DNA polymerase involved in untargeted mutagenesis. Copies undamaged DNA at stalled replication forks, which arise in vivo from mismatched or misaligned primer ends. These misaligned primers can be extended by PolIV. Exhibits no 3'-5' exonuclease (proofreading) activity. May be involved in translesional synthesis, in conjunction with the beta clamp from PolIII.</text>
</comment>
<comment type="subcellular location">
    <subcellularLocation>
        <location evidence="1 17">Cytoplasm</location>
    </subcellularLocation>
</comment>
<evidence type="ECO:0000256" key="5">
    <source>
        <dbReference type="ARBA" id="ARBA00022490"/>
    </source>
</evidence>
<evidence type="ECO:0000256" key="11">
    <source>
        <dbReference type="ARBA" id="ARBA00022842"/>
    </source>
</evidence>
<keyword evidence="4 17" id="KW-0515">Mutator protein</keyword>
<keyword evidence="13 17" id="KW-0238">DNA-binding</keyword>
<evidence type="ECO:0000259" key="19">
    <source>
        <dbReference type="PROSITE" id="PS50173"/>
    </source>
</evidence>
<keyword evidence="5 17" id="KW-0963">Cytoplasm</keyword>
<evidence type="ECO:0000256" key="18">
    <source>
        <dbReference type="SAM" id="MobiDB-lite"/>
    </source>
</evidence>
<evidence type="ECO:0000256" key="4">
    <source>
        <dbReference type="ARBA" id="ARBA00022457"/>
    </source>
</evidence>
<evidence type="ECO:0000256" key="13">
    <source>
        <dbReference type="ARBA" id="ARBA00023125"/>
    </source>
</evidence>
<evidence type="ECO:0000256" key="12">
    <source>
        <dbReference type="ARBA" id="ARBA00022932"/>
    </source>
</evidence>
<dbReference type="HOGENOM" id="CLU_012348_1_0_11"/>
<dbReference type="GO" id="GO:0009432">
    <property type="term" value="P:SOS response"/>
    <property type="evidence" value="ECO:0007669"/>
    <property type="project" value="TreeGrafter"/>
</dbReference>
<comment type="catalytic activity">
    <reaction evidence="16 17">
        <text>DNA(n) + a 2'-deoxyribonucleoside 5'-triphosphate = DNA(n+1) + diphosphate</text>
        <dbReference type="Rhea" id="RHEA:22508"/>
        <dbReference type="Rhea" id="RHEA-COMP:17339"/>
        <dbReference type="Rhea" id="RHEA-COMP:17340"/>
        <dbReference type="ChEBI" id="CHEBI:33019"/>
        <dbReference type="ChEBI" id="CHEBI:61560"/>
        <dbReference type="ChEBI" id="CHEBI:173112"/>
        <dbReference type="EC" id="2.7.7.7"/>
    </reaction>
</comment>
<dbReference type="FunFam" id="3.40.1170.60:FF:000001">
    <property type="entry name" value="DNA polymerase IV"/>
    <property type="match status" value="1"/>
</dbReference>
<dbReference type="EMBL" id="CP011043">
    <property type="protein sequence ID" value="AJW78782.1"/>
    <property type="molecule type" value="Genomic_DNA"/>
</dbReference>
<evidence type="ECO:0000313" key="20">
    <source>
        <dbReference type="EMBL" id="AJW78782.1"/>
    </source>
</evidence>
<dbReference type="PANTHER" id="PTHR11076">
    <property type="entry name" value="DNA REPAIR POLYMERASE UMUC / TRANSFERASE FAMILY MEMBER"/>
    <property type="match status" value="1"/>
</dbReference>
<dbReference type="EC" id="2.7.7.7" evidence="17"/>
<evidence type="ECO:0000256" key="15">
    <source>
        <dbReference type="ARBA" id="ARBA00025589"/>
    </source>
</evidence>
<dbReference type="Gene3D" id="3.40.1170.60">
    <property type="match status" value="1"/>
</dbReference>
<proteinExistence type="inferred from homology"/>
<feature type="domain" description="UmuC" evidence="19">
    <location>
        <begin position="23"/>
        <end position="203"/>
    </location>
</feature>
<dbReference type="InterPro" id="IPR001126">
    <property type="entry name" value="UmuC"/>
</dbReference>
<keyword evidence="11 17" id="KW-0460">Magnesium</keyword>
<feature type="binding site" evidence="17">
    <location>
        <position position="121"/>
    </location>
    <ligand>
        <name>Mg(2+)</name>
        <dbReference type="ChEBI" id="CHEBI:18420"/>
    </ligand>
</feature>
<dbReference type="NCBIfam" id="NF002751">
    <property type="entry name" value="PRK02794.1"/>
    <property type="match status" value="1"/>
</dbReference>
<dbReference type="KEGG" id="cmh:VO01_06240"/>
<name>A0A0D5CHP3_9MICO</name>
<dbReference type="PROSITE" id="PS50173">
    <property type="entry name" value="UMUC"/>
    <property type="match status" value="1"/>
</dbReference>
<accession>A0A0D5CHP3</accession>
<keyword evidence="6 17" id="KW-0808">Transferase</keyword>
<dbReference type="Gene3D" id="3.30.1490.100">
    <property type="entry name" value="DNA polymerase, Y-family, little finger domain"/>
    <property type="match status" value="1"/>
</dbReference>
<feature type="region of interest" description="Disordered" evidence="18">
    <location>
        <begin position="394"/>
        <end position="430"/>
    </location>
</feature>
<dbReference type="Pfam" id="PF21999">
    <property type="entry name" value="IMS_HHH_1"/>
    <property type="match status" value="1"/>
</dbReference>
<feature type="site" description="Substrate discrimination" evidence="17">
    <location>
        <position position="32"/>
    </location>
</feature>
<gene>
    <name evidence="17" type="primary">dinB</name>
    <name evidence="20" type="ORF">VO01_06240</name>
</gene>
<keyword evidence="12 17" id="KW-0239">DNA-directed DNA polymerase</keyword>
<dbReference type="GO" id="GO:0003684">
    <property type="term" value="F:damaged DNA binding"/>
    <property type="evidence" value="ECO:0007669"/>
    <property type="project" value="InterPro"/>
</dbReference>
<dbReference type="PATRIC" id="fig|33014.5.peg.1301"/>
<dbReference type="GO" id="GO:0006261">
    <property type="term" value="P:DNA-templated DNA replication"/>
    <property type="evidence" value="ECO:0007669"/>
    <property type="project" value="UniProtKB-UniRule"/>
</dbReference>
<evidence type="ECO:0000256" key="10">
    <source>
        <dbReference type="ARBA" id="ARBA00022763"/>
    </source>
</evidence>
<dbReference type="InterPro" id="IPR050116">
    <property type="entry name" value="DNA_polymerase-Y"/>
</dbReference>
<evidence type="ECO:0000256" key="9">
    <source>
        <dbReference type="ARBA" id="ARBA00022723"/>
    </source>
</evidence>
<evidence type="ECO:0000313" key="21">
    <source>
        <dbReference type="Proteomes" id="UP000032604"/>
    </source>
</evidence>
<evidence type="ECO:0000256" key="3">
    <source>
        <dbReference type="ARBA" id="ARBA00011245"/>
    </source>
</evidence>
<feature type="active site" evidence="17">
    <location>
        <position position="122"/>
    </location>
</feature>
<dbReference type="Gene3D" id="1.10.150.20">
    <property type="entry name" value="5' to 3' exonuclease, C-terminal subdomain"/>
    <property type="match status" value="1"/>
</dbReference>
<evidence type="ECO:0000256" key="14">
    <source>
        <dbReference type="ARBA" id="ARBA00023204"/>
    </source>
</evidence>
<dbReference type="AlphaFoldDB" id="A0A0D5CHP3"/>